<dbReference type="InterPro" id="IPR017853">
    <property type="entry name" value="GH"/>
</dbReference>
<keyword evidence="8" id="KW-1185">Reference proteome</keyword>
<sequence length="406" mass="41973">MPAVRTRLGASIIAMVALFGVALLGCAPEAADPRPEPPQVTETPEPPTPEELRHQAATAWVDQATPRELAGSVIMASISGTDAGALRGVMEAAGLGGFIMMGSNVPTTADELAALTANLTVDPQLPPLVAVDEEGGVVTRLPWDEFAGANTLRFAPATETEAAFRGRAELLAASGLNVNFGVVADVTSDANSFIYLRTLGDDPQAAATRVAAAVTGERIGDVATTLKHFPGHGAAPGDSHLTIPQADMSLEQWRASDALPFEAGIEAGAELLMFGHLRFTQVSAAPASLAPEWYDIAREDLGFEGVIVTDDLGMLQASGEAEFQDPVKNVVTALGAGADLALVVVGMDTDGVVAVVDGVTAAVESGALPRERLREAAIHCAELRLTLADSGQSDSHLDTAQDQTVS</sequence>
<dbReference type="GO" id="GO:0005975">
    <property type="term" value="P:carbohydrate metabolic process"/>
    <property type="evidence" value="ECO:0007669"/>
    <property type="project" value="InterPro"/>
</dbReference>
<dbReference type="PANTHER" id="PTHR30480">
    <property type="entry name" value="BETA-HEXOSAMINIDASE-RELATED"/>
    <property type="match status" value="1"/>
</dbReference>
<keyword evidence="3" id="KW-0326">Glycosidase</keyword>
<dbReference type="InterPro" id="IPR036962">
    <property type="entry name" value="Glyco_hydro_3_N_sf"/>
</dbReference>
<reference evidence="7 8" key="1">
    <citation type="submission" date="2020-08" db="EMBL/GenBank/DDBJ databases">
        <title>Genome sequence of Leucobacter denitrificans KACC 14055T.</title>
        <authorList>
            <person name="Hyun D.-W."/>
            <person name="Bae J.-W."/>
        </authorList>
    </citation>
    <scope>NUCLEOTIDE SEQUENCE [LARGE SCALE GENOMIC DNA]</scope>
    <source>
        <strain evidence="7 8">KACC 14055</strain>
    </source>
</reference>
<dbReference type="InterPro" id="IPR001764">
    <property type="entry name" value="Glyco_hydro_3_N"/>
</dbReference>
<dbReference type="GO" id="GO:0009254">
    <property type="term" value="P:peptidoglycan turnover"/>
    <property type="evidence" value="ECO:0007669"/>
    <property type="project" value="TreeGrafter"/>
</dbReference>
<dbReference type="GO" id="GO:0004553">
    <property type="term" value="F:hydrolase activity, hydrolyzing O-glycosyl compounds"/>
    <property type="evidence" value="ECO:0007669"/>
    <property type="project" value="InterPro"/>
</dbReference>
<dbReference type="PANTHER" id="PTHR30480:SF16">
    <property type="entry name" value="GLYCOSIDE HYDROLASE FAMILY 3 DOMAIN PROTEIN"/>
    <property type="match status" value="1"/>
</dbReference>
<name>A0A7G9S739_9MICO</name>
<keyword evidence="5" id="KW-0732">Signal</keyword>
<organism evidence="7 8">
    <name type="scientific">Leucobacter denitrificans</name>
    <dbReference type="NCBI Taxonomy" id="683042"/>
    <lineage>
        <taxon>Bacteria</taxon>
        <taxon>Bacillati</taxon>
        <taxon>Actinomycetota</taxon>
        <taxon>Actinomycetes</taxon>
        <taxon>Micrococcales</taxon>
        <taxon>Microbacteriaceae</taxon>
        <taxon>Leucobacter</taxon>
    </lineage>
</organism>
<dbReference type="AlphaFoldDB" id="A0A7G9S739"/>
<evidence type="ECO:0000256" key="4">
    <source>
        <dbReference type="SAM" id="MobiDB-lite"/>
    </source>
</evidence>
<evidence type="ECO:0000259" key="6">
    <source>
        <dbReference type="Pfam" id="PF00933"/>
    </source>
</evidence>
<protein>
    <submittedName>
        <fullName evidence="7">Glycoside hydrolase family 3 protein</fullName>
    </submittedName>
</protein>
<accession>A0A7G9S739</accession>
<evidence type="ECO:0000313" key="7">
    <source>
        <dbReference type="EMBL" id="QNN63664.1"/>
    </source>
</evidence>
<feature type="signal peptide" evidence="5">
    <location>
        <begin position="1"/>
        <end position="30"/>
    </location>
</feature>
<dbReference type="PROSITE" id="PS51257">
    <property type="entry name" value="PROKAR_LIPOPROTEIN"/>
    <property type="match status" value="1"/>
</dbReference>
<evidence type="ECO:0000313" key="8">
    <source>
        <dbReference type="Proteomes" id="UP000515934"/>
    </source>
</evidence>
<feature type="region of interest" description="Disordered" evidence="4">
    <location>
        <begin position="30"/>
        <end position="51"/>
    </location>
</feature>
<dbReference type="EMBL" id="CP060716">
    <property type="protein sequence ID" value="QNN63664.1"/>
    <property type="molecule type" value="Genomic_DNA"/>
</dbReference>
<dbReference type="Proteomes" id="UP000515934">
    <property type="component" value="Chromosome"/>
</dbReference>
<dbReference type="Gene3D" id="3.20.20.300">
    <property type="entry name" value="Glycoside hydrolase, family 3, N-terminal domain"/>
    <property type="match status" value="1"/>
</dbReference>
<evidence type="ECO:0000256" key="2">
    <source>
        <dbReference type="ARBA" id="ARBA00022801"/>
    </source>
</evidence>
<dbReference type="InterPro" id="IPR050226">
    <property type="entry name" value="NagZ_Beta-hexosaminidase"/>
</dbReference>
<evidence type="ECO:0000256" key="3">
    <source>
        <dbReference type="ARBA" id="ARBA00023295"/>
    </source>
</evidence>
<dbReference type="SUPFAM" id="SSF51445">
    <property type="entry name" value="(Trans)glycosidases"/>
    <property type="match status" value="1"/>
</dbReference>
<feature type="chain" id="PRO_5039069963" evidence="5">
    <location>
        <begin position="31"/>
        <end position="406"/>
    </location>
</feature>
<comment type="similarity">
    <text evidence="1">Belongs to the glycosyl hydrolase 3 family.</text>
</comment>
<evidence type="ECO:0000256" key="1">
    <source>
        <dbReference type="ARBA" id="ARBA00005336"/>
    </source>
</evidence>
<gene>
    <name evidence="7" type="ORF">H9L06_05025</name>
</gene>
<dbReference type="KEGG" id="ldn:H9L06_05025"/>
<dbReference type="RefSeq" id="WP_187556122.1">
    <property type="nucleotide sequence ID" value="NZ_CP060716.1"/>
</dbReference>
<keyword evidence="2 7" id="KW-0378">Hydrolase</keyword>
<dbReference type="Pfam" id="PF00933">
    <property type="entry name" value="Glyco_hydro_3"/>
    <property type="match status" value="1"/>
</dbReference>
<evidence type="ECO:0000256" key="5">
    <source>
        <dbReference type="SAM" id="SignalP"/>
    </source>
</evidence>
<proteinExistence type="inferred from homology"/>
<feature type="domain" description="Glycoside hydrolase family 3 N-terminal" evidence="6">
    <location>
        <begin position="81"/>
        <end position="380"/>
    </location>
</feature>